<proteinExistence type="predicted"/>
<accession>A0ABX0JYM4</accession>
<dbReference type="Gene3D" id="3.90.550.10">
    <property type="entry name" value="Spore Coat Polysaccharide Biosynthesis Protein SpsA, Chain A"/>
    <property type="match status" value="1"/>
</dbReference>
<comment type="caution">
    <text evidence="1">The sequence shown here is derived from an EMBL/GenBank/DDBJ whole genome shotgun (WGS) entry which is preliminary data.</text>
</comment>
<name>A0ABX0JYM4_9PROT</name>
<evidence type="ECO:0000313" key="1">
    <source>
        <dbReference type="EMBL" id="NHN88433.1"/>
    </source>
</evidence>
<reference evidence="1 2" key="1">
    <citation type="journal article" date="2020" name="Int. J. Syst. Evol. Microbiol.">
        <title>Novel acetic acid bacteria from cider fermentations: Acetobacter conturbans sp. nov. and Acetobacter fallax sp. nov.</title>
        <authorList>
            <person name="Sombolestani A.S."/>
            <person name="Cleenwerck I."/>
            <person name="Cnockaert M."/>
            <person name="Borremans W."/>
            <person name="Wieme A.D."/>
            <person name="De Vuyst L."/>
            <person name="Vandamme P."/>
        </authorList>
    </citation>
    <scope>NUCLEOTIDE SEQUENCE [LARGE SCALE GENOMIC DNA]</scope>
    <source>
        <strain evidence="1 2">LMG 1627</strain>
    </source>
</reference>
<organism evidence="1 2">
    <name type="scientific">Acetobacter conturbans</name>
    <dbReference type="NCBI Taxonomy" id="1737472"/>
    <lineage>
        <taxon>Bacteria</taxon>
        <taxon>Pseudomonadati</taxon>
        <taxon>Pseudomonadota</taxon>
        <taxon>Alphaproteobacteria</taxon>
        <taxon>Acetobacterales</taxon>
        <taxon>Acetobacteraceae</taxon>
        <taxon>Acetobacter</taxon>
    </lineage>
</organism>
<sequence length="451" mass="51429">MHAYILKDHTDTIIYYNRETKTLVRGTGYISTPTTTPVYYTNTILCIIVEGKIISLPDFKVTAERLSEESLTINLSKDGFFGAAQPHSWEIMFNREIVSGWETYSATKTFFETSFLDIARHSWVSAHDRKIHLPQNTRISNDGFYIDGLYYDRLENQTALNTLSLNCSEIVLQRGMQVDRYIRYDPLIYFVVFGSDTQVKLLQESLRSLLTIGQFKGDLCIVTDREDMRSFIPDSFSGKLHILKETAHSRIEMWRARYTVKNLHGIDRYQPILYLDTDIVCNDRIDDILLPILFSPNISVGTEDHQNIIMYPSIYSEMESVGKHFFEKDQFFPTSKYGFNSGIIGFSTIHVAAKAFACVVSMINRMIALSETTGWVDQAALNYVLHKLACVDEHSISALIGVGTGTGLGLFTNATHTPVLLHFWATHSNERLDVIHTYVNKRIHELESAVP</sequence>
<dbReference type="EMBL" id="WOSY01000005">
    <property type="protein sequence ID" value="NHN88433.1"/>
    <property type="molecule type" value="Genomic_DNA"/>
</dbReference>
<dbReference type="RefSeq" id="WP_173569713.1">
    <property type="nucleotide sequence ID" value="NZ_WOSY01000005.1"/>
</dbReference>
<keyword evidence="2" id="KW-1185">Reference proteome</keyword>
<dbReference type="InterPro" id="IPR029044">
    <property type="entry name" value="Nucleotide-diphossugar_trans"/>
</dbReference>
<protein>
    <submittedName>
        <fullName evidence="1">Uncharacterized protein</fullName>
    </submittedName>
</protein>
<gene>
    <name evidence="1" type="ORF">GOB81_07295</name>
</gene>
<dbReference type="SUPFAM" id="SSF53448">
    <property type="entry name" value="Nucleotide-diphospho-sugar transferases"/>
    <property type="match status" value="1"/>
</dbReference>
<evidence type="ECO:0000313" key="2">
    <source>
        <dbReference type="Proteomes" id="UP000631653"/>
    </source>
</evidence>
<dbReference type="Proteomes" id="UP000631653">
    <property type="component" value="Unassembled WGS sequence"/>
</dbReference>